<dbReference type="InterPro" id="IPR001005">
    <property type="entry name" value="SANT/Myb"/>
</dbReference>
<comment type="caution">
    <text evidence="15">The sequence shown here is derived from an EMBL/GenBank/DDBJ whole genome shotgun (WGS) entry which is preliminary data.</text>
</comment>
<dbReference type="InterPro" id="IPR009057">
    <property type="entry name" value="Homeodomain-like_sf"/>
</dbReference>
<keyword evidence="2" id="KW-0479">Metal-binding</keyword>
<dbReference type="Gene3D" id="3.30.60.90">
    <property type="match status" value="1"/>
</dbReference>
<dbReference type="SUPFAM" id="SSF57850">
    <property type="entry name" value="RING/U-box"/>
    <property type="match status" value="1"/>
</dbReference>
<proteinExistence type="predicted"/>
<dbReference type="FunFam" id="3.30.60.90:FF:000008">
    <property type="entry name" value="Transcriptional adapter 2"/>
    <property type="match status" value="1"/>
</dbReference>
<evidence type="ECO:0000256" key="9">
    <source>
        <dbReference type="PROSITE-ProRule" id="PRU00228"/>
    </source>
</evidence>
<dbReference type="InterPro" id="IPR016827">
    <property type="entry name" value="Ada2/TADA2"/>
</dbReference>
<dbReference type="SMART" id="SM00291">
    <property type="entry name" value="ZnF_ZZ"/>
    <property type="match status" value="1"/>
</dbReference>
<sequence length="496" mass="57300">MDLGAFQLDTPGKRPPEGSLNDEPRPKRRVRKSDSRKQVRYHCNYCGKDISNVVRVKCAVCPDFDLCVQCFSVGVELTGHKNNHDYHIMDILNFPLFDEEWGADEELLLLEAIEMYGFGNWIDAADHVGTKNLTQCKDHYFATYINVPSCPLPDVSKILTTTESLQRRNNMGDNYYEEVEYVDEEDKEKEQAKNTEAKKTVKKDNTRSSTGFTYHELAGYMPHRGDFETEYENEGETWLMEMDFNNDDTPAEKEEKLKIIEIYNQKLDERAYRKNFIRERNLLEYKKRKLKEDREIFDRLRVFSRLMTKEEHDDLINGLITERNLRKKIEELKKYRRMGLRTSAEMEEYETGKPVKSHAPTRKAASVTTLSRGSRGVSRESSLATPTDAGKKGKKKGLGPPLDVNGKPGIDLLSEKEKELCSTIRIYPQQYLIIKSTLLEYCATHENVKRSTARSLIKMDVNKTGRIWDFMEACGWVNNPNTRPTSTTSNTCAVKT</sequence>
<keyword evidence="4" id="KW-0862">Zinc</keyword>
<dbReference type="Pfam" id="PF00249">
    <property type="entry name" value="Myb_DNA-binding"/>
    <property type="match status" value="1"/>
</dbReference>
<dbReference type="Gene3D" id="1.10.10.10">
    <property type="entry name" value="Winged helix-like DNA-binding domain superfamily/Winged helix DNA-binding domain"/>
    <property type="match status" value="1"/>
</dbReference>
<dbReference type="GO" id="GO:0006338">
    <property type="term" value="P:chromatin remodeling"/>
    <property type="evidence" value="ECO:0007669"/>
    <property type="project" value="TreeGrafter"/>
</dbReference>
<dbReference type="InterPro" id="IPR043145">
    <property type="entry name" value="Znf_ZZ_sf"/>
</dbReference>
<dbReference type="PROSITE" id="PS50934">
    <property type="entry name" value="SWIRM"/>
    <property type="match status" value="1"/>
</dbReference>
<dbReference type="Gene3D" id="1.10.10.60">
    <property type="entry name" value="Homeodomain-like"/>
    <property type="match status" value="1"/>
</dbReference>
<feature type="compositionally biased region" description="Low complexity" evidence="10">
    <location>
        <begin position="371"/>
        <end position="382"/>
    </location>
</feature>
<dbReference type="GO" id="GO:0005634">
    <property type="term" value="C:nucleus"/>
    <property type="evidence" value="ECO:0007669"/>
    <property type="project" value="UniProtKB-SubCell"/>
</dbReference>
<evidence type="ECO:0000256" key="1">
    <source>
        <dbReference type="ARBA" id="ARBA00004123"/>
    </source>
</evidence>
<evidence type="ECO:0000313" key="16">
    <source>
        <dbReference type="Proteomes" id="UP000241769"/>
    </source>
</evidence>
<dbReference type="PROSITE" id="PS01357">
    <property type="entry name" value="ZF_ZZ_1"/>
    <property type="match status" value="1"/>
</dbReference>
<name>A0A2P6NR68_9EUKA</name>
<keyword evidence="7 8" id="KW-0539">Nucleus</keyword>
<dbReference type="InterPro" id="IPR007526">
    <property type="entry name" value="SWIRM"/>
</dbReference>
<evidence type="ECO:0000256" key="4">
    <source>
        <dbReference type="ARBA" id="ARBA00022833"/>
    </source>
</evidence>
<evidence type="ECO:0000259" key="12">
    <source>
        <dbReference type="PROSITE" id="PS50135"/>
    </source>
</evidence>
<dbReference type="PROSITE" id="PS50090">
    <property type="entry name" value="MYB_LIKE"/>
    <property type="match status" value="1"/>
</dbReference>
<dbReference type="InterPro" id="IPR017884">
    <property type="entry name" value="SANT_dom"/>
</dbReference>
<feature type="region of interest" description="Disordered" evidence="10">
    <location>
        <begin position="184"/>
        <end position="204"/>
    </location>
</feature>
<feature type="domain" description="ZZ-type" evidence="12">
    <location>
        <begin position="38"/>
        <end position="94"/>
    </location>
</feature>
<reference evidence="15 16" key="1">
    <citation type="journal article" date="2018" name="Genome Biol. Evol.">
        <title>Multiple Roots of Fruiting Body Formation in Amoebozoa.</title>
        <authorList>
            <person name="Hillmann F."/>
            <person name="Forbes G."/>
            <person name="Novohradska S."/>
            <person name="Ferling I."/>
            <person name="Riege K."/>
            <person name="Groth M."/>
            <person name="Westermann M."/>
            <person name="Marz M."/>
            <person name="Spaller T."/>
            <person name="Winckler T."/>
            <person name="Schaap P."/>
            <person name="Glockner G."/>
        </authorList>
    </citation>
    <scope>NUCLEOTIDE SEQUENCE [LARGE SCALE GENOMIC DNA]</scope>
    <source>
        <strain evidence="15 16">Jena</strain>
    </source>
</reference>
<feature type="domain" description="SWIRM" evidence="13">
    <location>
        <begin position="393"/>
        <end position="488"/>
    </location>
</feature>
<dbReference type="Pfam" id="PF04433">
    <property type="entry name" value="SWIRM"/>
    <property type="match status" value="1"/>
</dbReference>
<keyword evidence="3 9" id="KW-0863">Zinc-finger</keyword>
<dbReference type="FunFam" id="1.10.10.60:FF:000115">
    <property type="entry name" value="Transcriptional adapter 2"/>
    <property type="match status" value="1"/>
</dbReference>
<organism evidence="15 16">
    <name type="scientific">Planoprotostelium fungivorum</name>
    <dbReference type="NCBI Taxonomy" id="1890364"/>
    <lineage>
        <taxon>Eukaryota</taxon>
        <taxon>Amoebozoa</taxon>
        <taxon>Evosea</taxon>
        <taxon>Variosea</taxon>
        <taxon>Cavosteliida</taxon>
        <taxon>Cavosteliaceae</taxon>
        <taxon>Planoprotostelium</taxon>
    </lineage>
</organism>
<dbReference type="GO" id="GO:0003682">
    <property type="term" value="F:chromatin binding"/>
    <property type="evidence" value="ECO:0007669"/>
    <property type="project" value="TreeGrafter"/>
</dbReference>
<dbReference type="CDD" id="cd02335">
    <property type="entry name" value="ZZ_ADA2"/>
    <property type="match status" value="1"/>
</dbReference>
<keyword evidence="5 8" id="KW-0805">Transcription regulation</keyword>
<accession>A0A2P6NR68</accession>
<dbReference type="PANTHER" id="PTHR12374">
    <property type="entry name" value="TRANSCRIPTIONAL ADAPTOR 2 ADA2 -RELATED"/>
    <property type="match status" value="1"/>
</dbReference>
<dbReference type="InterPro" id="IPR041983">
    <property type="entry name" value="ADA2-like_ZZ"/>
</dbReference>
<evidence type="ECO:0000259" key="14">
    <source>
        <dbReference type="PROSITE" id="PS51293"/>
    </source>
</evidence>
<evidence type="ECO:0000256" key="10">
    <source>
        <dbReference type="SAM" id="MobiDB-lite"/>
    </source>
</evidence>
<evidence type="ECO:0000313" key="15">
    <source>
        <dbReference type="EMBL" id="PRP86430.1"/>
    </source>
</evidence>
<evidence type="ECO:0000256" key="7">
    <source>
        <dbReference type="ARBA" id="ARBA00023242"/>
    </source>
</evidence>
<dbReference type="OrthoDB" id="270417at2759"/>
<dbReference type="PANTHER" id="PTHR12374:SF20">
    <property type="entry name" value="TRANSCRIPTIONAL ADAPTER 2-ALPHA"/>
    <property type="match status" value="1"/>
</dbReference>
<evidence type="ECO:0000256" key="8">
    <source>
        <dbReference type="PIRNR" id="PIRNR025024"/>
    </source>
</evidence>
<dbReference type="InParanoid" id="A0A2P6NR68"/>
<dbReference type="InterPro" id="IPR000433">
    <property type="entry name" value="Znf_ZZ"/>
</dbReference>
<dbReference type="AlphaFoldDB" id="A0A2P6NR68"/>
<keyword evidence="6 8" id="KW-0804">Transcription</keyword>
<dbReference type="Pfam" id="PF25299">
    <property type="entry name" value="ZZ_ADA2"/>
    <property type="match status" value="1"/>
</dbReference>
<dbReference type="STRING" id="1890364.A0A2P6NR68"/>
<dbReference type="FunCoup" id="A0A2P6NR68">
    <property type="interactions" value="529"/>
</dbReference>
<feature type="compositionally biased region" description="Basic and acidic residues" evidence="10">
    <location>
        <begin position="188"/>
        <end position="204"/>
    </location>
</feature>
<protein>
    <recommendedName>
        <fullName evidence="8">Transcriptional adapter</fullName>
    </recommendedName>
</protein>
<evidence type="ECO:0000256" key="2">
    <source>
        <dbReference type="ARBA" id="ARBA00022723"/>
    </source>
</evidence>
<feature type="domain" description="Myb-like" evidence="11">
    <location>
        <begin position="101"/>
        <end position="144"/>
    </location>
</feature>
<dbReference type="InterPro" id="IPR036388">
    <property type="entry name" value="WH-like_DNA-bd_sf"/>
</dbReference>
<dbReference type="SMART" id="SM00717">
    <property type="entry name" value="SANT"/>
    <property type="match status" value="1"/>
</dbReference>
<dbReference type="CDD" id="cd00167">
    <property type="entry name" value="SANT"/>
    <property type="match status" value="1"/>
</dbReference>
<gene>
    <name evidence="15" type="ORF">PROFUN_05349</name>
</gene>
<dbReference type="PROSITE" id="PS50135">
    <property type="entry name" value="ZF_ZZ_2"/>
    <property type="match status" value="1"/>
</dbReference>
<keyword evidence="16" id="KW-1185">Reference proteome</keyword>
<evidence type="ECO:0000256" key="5">
    <source>
        <dbReference type="ARBA" id="ARBA00023015"/>
    </source>
</evidence>
<feature type="region of interest" description="Disordered" evidence="10">
    <location>
        <begin position="347"/>
        <end position="404"/>
    </location>
</feature>
<evidence type="ECO:0000259" key="11">
    <source>
        <dbReference type="PROSITE" id="PS50090"/>
    </source>
</evidence>
<dbReference type="Pfam" id="PF22941">
    <property type="entry name" value="TADA2A-like_3rd"/>
    <property type="match status" value="1"/>
</dbReference>
<dbReference type="FunFam" id="1.10.10.10:FF:000087">
    <property type="entry name" value="Transcriptional adapter 2"/>
    <property type="match status" value="1"/>
</dbReference>
<dbReference type="PIRSF" id="PIRSF025024">
    <property type="entry name" value="Transcriptional_adaptor_2"/>
    <property type="match status" value="1"/>
</dbReference>
<dbReference type="GO" id="GO:0003713">
    <property type="term" value="F:transcription coactivator activity"/>
    <property type="evidence" value="ECO:0007669"/>
    <property type="project" value="InterPro"/>
</dbReference>
<evidence type="ECO:0000259" key="13">
    <source>
        <dbReference type="PROSITE" id="PS50934"/>
    </source>
</evidence>
<dbReference type="SUPFAM" id="SSF46689">
    <property type="entry name" value="Homeodomain-like"/>
    <property type="match status" value="2"/>
</dbReference>
<dbReference type="Proteomes" id="UP000241769">
    <property type="component" value="Unassembled WGS sequence"/>
</dbReference>
<dbReference type="GO" id="GO:0006357">
    <property type="term" value="P:regulation of transcription by RNA polymerase II"/>
    <property type="evidence" value="ECO:0007669"/>
    <property type="project" value="InterPro"/>
</dbReference>
<dbReference type="PROSITE" id="PS51293">
    <property type="entry name" value="SANT"/>
    <property type="match status" value="1"/>
</dbReference>
<dbReference type="GO" id="GO:0008270">
    <property type="term" value="F:zinc ion binding"/>
    <property type="evidence" value="ECO:0007669"/>
    <property type="project" value="UniProtKB-KW"/>
</dbReference>
<comment type="subcellular location">
    <subcellularLocation>
        <location evidence="1 8">Nucleus</location>
    </subcellularLocation>
</comment>
<feature type="domain" description="SANT" evidence="14">
    <location>
        <begin position="96"/>
        <end position="148"/>
    </location>
</feature>
<evidence type="ECO:0000256" key="6">
    <source>
        <dbReference type="ARBA" id="ARBA00023163"/>
    </source>
</evidence>
<dbReference type="InterPro" id="IPR055141">
    <property type="entry name" value="TADA2A_B-like_dom"/>
</dbReference>
<feature type="region of interest" description="Disordered" evidence="10">
    <location>
        <begin position="1"/>
        <end position="35"/>
    </location>
</feature>
<evidence type="ECO:0000256" key="3">
    <source>
        <dbReference type="ARBA" id="ARBA00022771"/>
    </source>
</evidence>
<dbReference type="EMBL" id="MDYQ01000031">
    <property type="protein sequence ID" value="PRP86430.1"/>
    <property type="molecule type" value="Genomic_DNA"/>
</dbReference>